<sequence length="375" mass="41265">MLEFGGLGVSVFFKQKERGPSLAETEAMRRRLEMLERENEVLRKIKIVADMRSQYSLEQLQYTTSLQKLWFSSSVTVDDIRNTMAASAARLAGENAQVDASVAKVSDIRGTLANLASQLTDIRDKSADASEAVSGLKNVASGIENFVGLIQGISEQTNLLALNAAIEAARAGEQGRGFAVVADEVRTLAQRTAEATAEIGSLISTVGSEVDRVSEGIGAVGDHGAALSDEVRLVSEHINAIGDVSRHVSNSFSHTASESFIETAKLDHVVWKAQVYQCIWQNKPQVCESLADHTHCRLGKWYIEGEGKQRYSHLASFARLDEPHRQVHDSGFRAMAAFKDKDREKMLKELERMESASTQVIRILSEMEREINAKN</sequence>
<dbReference type="InterPro" id="IPR004089">
    <property type="entry name" value="MCPsignal_dom"/>
</dbReference>
<dbReference type="PANTHER" id="PTHR32089">
    <property type="entry name" value="METHYL-ACCEPTING CHEMOTAXIS PROTEIN MCPB"/>
    <property type="match status" value="1"/>
</dbReference>
<dbReference type="GO" id="GO:0007165">
    <property type="term" value="P:signal transduction"/>
    <property type="evidence" value="ECO:0007669"/>
    <property type="project" value="UniProtKB-KW"/>
</dbReference>
<feature type="domain" description="Methyl-accepting transducer" evidence="2">
    <location>
        <begin position="82"/>
        <end position="264"/>
    </location>
</feature>
<evidence type="ECO:0000259" key="2">
    <source>
        <dbReference type="PROSITE" id="PS50111"/>
    </source>
</evidence>
<accession>A0A160TAJ5</accession>
<dbReference type="Pfam" id="PF13682">
    <property type="entry name" value="CZB"/>
    <property type="match status" value="1"/>
</dbReference>
<gene>
    <name evidence="3" type="ORF">MGWOODY_Tha838</name>
</gene>
<dbReference type="AlphaFoldDB" id="A0A160TAJ5"/>
<keyword evidence="1" id="KW-0807">Transducer</keyword>
<name>A0A160TAJ5_9ZZZZ</name>
<dbReference type="Gene3D" id="1.20.120.30">
    <property type="entry name" value="Aspartate receptor, ligand-binding domain"/>
    <property type="match status" value="1"/>
</dbReference>
<dbReference type="EMBL" id="CZQC01000038">
    <property type="protein sequence ID" value="CUS41320.1"/>
    <property type="molecule type" value="Genomic_DNA"/>
</dbReference>
<dbReference type="GO" id="GO:0016020">
    <property type="term" value="C:membrane"/>
    <property type="evidence" value="ECO:0007669"/>
    <property type="project" value="InterPro"/>
</dbReference>
<reference evidence="3" key="1">
    <citation type="submission" date="2015-10" db="EMBL/GenBank/DDBJ databases">
        <authorList>
            <person name="Gilbert D.G."/>
        </authorList>
    </citation>
    <scope>NUCLEOTIDE SEQUENCE</scope>
</reference>
<organism evidence="3">
    <name type="scientific">hydrothermal vent metagenome</name>
    <dbReference type="NCBI Taxonomy" id="652676"/>
    <lineage>
        <taxon>unclassified sequences</taxon>
        <taxon>metagenomes</taxon>
        <taxon>ecological metagenomes</taxon>
    </lineage>
</organism>
<dbReference type="SUPFAM" id="SSF58104">
    <property type="entry name" value="Methyl-accepting chemotaxis protein (MCP) signaling domain"/>
    <property type="match status" value="1"/>
</dbReference>
<evidence type="ECO:0000256" key="1">
    <source>
        <dbReference type="ARBA" id="ARBA00023224"/>
    </source>
</evidence>
<dbReference type="InterPro" id="IPR025991">
    <property type="entry name" value="Chemoreceptor_zinc-bind_dom"/>
</dbReference>
<protein>
    <submittedName>
        <fullName evidence="3">Methyl-accepting chemotaxis protein</fullName>
    </submittedName>
</protein>
<dbReference type="SMART" id="SM00283">
    <property type="entry name" value="MA"/>
    <property type="match status" value="1"/>
</dbReference>
<proteinExistence type="predicted"/>
<dbReference type="PROSITE" id="PS50111">
    <property type="entry name" value="CHEMOTAXIS_TRANSDUC_2"/>
    <property type="match status" value="1"/>
</dbReference>
<dbReference type="PANTHER" id="PTHR32089:SF112">
    <property type="entry name" value="LYSOZYME-LIKE PROTEIN-RELATED"/>
    <property type="match status" value="1"/>
</dbReference>
<evidence type="ECO:0000313" key="3">
    <source>
        <dbReference type="EMBL" id="CUS41320.1"/>
    </source>
</evidence>
<dbReference type="Gene3D" id="6.10.250.3200">
    <property type="match status" value="1"/>
</dbReference>
<dbReference type="Pfam" id="PF00015">
    <property type="entry name" value="MCPsignal"/>
    <property type="match status" value="1"/>
</dbReference>